<protein>
    <recommendedName>
        <fullName evidence="4">Alpha-amylase</fullName>
    </recommendedName>
</protein>
<dbReference type="AlphaFoldDB" id="A0AAD6X318"/>
<keyword evidence="3" id="KW-1185">Reference proteome</keyword>
<dbReference type="InterPro" id="IPR017853">
    <property type="entry name" value="GH"/>
</dbReference>
<evidence type="ECO:0000313" key="2">
    <source>
        <dbReference type="EMBL" id="KAJ7034822.1"/>
    </source>
</evidence>
<evidence type="ECO:0000313" key="3">
    <source>
        <dbReference type="Proteomes" id="UP001218188"/>
    </source>
</evidence>
<feature type="region of interest" description="Disordered" evidence="1">
    <location>
        <begin position="184"/>
        <end position="208"/>
    </location>
</feature>
<feature type="compositionally biased region" description="Pro residues" evidence="1">
    <location>
        <begin position="185"/>
        <end position="194"/>
    </location>
</feature>
<dbReference type="Proteomes" id="UP001218188">
    <property type="component" value="Unassembled WGS sequence"/>
</dbReference>
<comment type="caution">
    <text evidence="2">The sequence shown here is derived from an EMBL/GenBank/DDBJ whole genome shotgun (WGS) entry which is preliminary data.</text>
</comment>
<evidence type="ECO:0000256" key="1">
    <source>
        <dbReference type="SAM" id="MobiDB-lite"/>
    </source>
</evidence>
<evidence type="ECO:0008006" key="4">
    <source>
        <dbReference type="Google" id="ProtNLM"/>
    </source>
</evidence>
<sequence>MAAPQGINSPVGREAPAGTKVVIIQMFEWTYLGTDTDYVEGVLADYANRLLSLGVDGFRLDAAKHMAATDIANILSRLIRKEHIPQRRRTLNRPSYFPTPSSICANPALPGGADGAESTCAHRGKDGGADRSLVQEGIEAREGKQSQGERYIMYAPRIKSPSLVPLSAERPLLAAHSRVYHPPLGAVPPHPPRPTYASSPPTETAICE</sequence>
<dbReference type="SUPFAM" id="SSF51445">
    <property type="entry name" value="(Trans)glycosidases"/>
    <property type="match status" value="1"/>
</dbReference>
<organism evidence="2 3">
    <name type="scientific">Mycena alexandri</name>
    <dbReference type="NCBI Taxonomy" id="1745969"/>
    <lineage>
        <taxon>Eukaryota</taxon>
        <taxon>Fungi</taxon>
        <taxon>Dikarya</taxon>
        <taxon>Basidiomycota</taxon>
        <taxon>Agaricomycotina</taxon>
        <taxon>Agaricomycetes</taxon>
        <taxon>Agaricomycetidae</taxon>
        <taxon>Agaricales</taxon>
        <taxon>Marasmiineae</taxon>
        <taxon>Mycenaceae</taxon>
        <taxon>Mycena</taxon>
    </lineage>
</organism>
<reference evidence="2" key="1">
    <citation type="submission" date="2023-03" db="EMBL/GenBank/DDBJ databases">
        <title>Massive genome expansion in bonnet fungi (Mycena s.s.) driven by repeated elements and novel gene families across ecological guilds.</title>
        <authorList>
            <consortium name="Lawrence Berkeley National Laboratory"/>
            <person name="Harder C.B."/>
            <person name="Miyauchi S."/>
            <person name="Viragh M."/>
            <person name="Kuo A."/>
            <person name="Thoen E."/>
            <person name="Andreopoulos B."/>
            <person name="Lu D."/>
            <person name="Skrede I."/>
            <person name="Drula E."/>
            <person name="Henrissat B."/>
            <person name="Morin E."/>
            <person name="Kohler A."/>
            <person name="Barry K."/>
            <person name="LaButti K."/>
            <person name="Morin E."/>
            <person name="Salamov A."/>
            <person name="Lipzen A."/>
            <person name="Mereny Z."/>
            <person name="Hegedus B."/>
            <person name="Baldrian P."/>
            <person name="Stursova M."/>
            <person name="Weitz H."/>
            <person name="Taylor A."/>
            <person name="Grigoriev I.V."/>
            <person name="Nagy L.G."/>
            <person name="Martin F."/>
            <person name="Kauserud H."/>
        </authorList>
    </citation>
    <scope>NUCLEOTIDE SEQUENCE</scope>
    <source>
        <strain evidence="2">CBHHK200</strain>
    </source>
</reference>
<dbReference type="EMBL" id="JARJCM010000054">
    <property type="protein sequence ID" value="KAJ7034822.1"/>
    <property type="molecule type" value="Genomic_DNA"/>
</dbReference>
<gene>
    <name evidence="2" type="ORF">C8F04DRAFT_1346992</name>
</gene>
<proteinExistence type="predicted"/>
<accession>A0AAD6X318</accession>
<name>A0AAD6X318_9AGAR</name>
<dbReference type="Gene3D" id="3.20.20.80">
    <property type="entry name" value="Glycosidases"/>
    <property type="match status" value="1"/>
</dbReference>